<comment type="caution">
    <text evidence="1">The sequence shown here is derived from an EMBL/GenBank/DDBJ whole genome shotgun (WGS) entry which is preliminary data.</text>
</comment>
<proteinExistence type="predicted"/>
<sequence>MGVIGPGYCKLKGRQQTIVKAMKEEFGGTLLDLPSVTRWLLGSRHPVMEEGRRRAVSLLGYRKL</sequence>
<organism evidence="1 2">
    <name type="scientific">Portunus trituberculatus</name>
    <name type="common">Swimming crab</name>
    <name type="synonym">Neptunus trituberculatus</name>
    <dbReference type="NCBI Taxonomy" id="210409"/>
    <lineage>
        <taxon>Eukaryota</taxon>
        <taxon>Metazoa</taxon>
        <taxon>Ecdysozoa</taxon>
        <taxon>Arthropoda</taxon>
        <taxon>Crustacea</taxon>
        <taxon>Multicrustacea</taxon>
        <taxon>Malacostraca</taxon>
        <taxon>Eumalacostraca</taxon>
        <taxon>Eucarida</taxon>
        <taxon>Decapoda</taxon>
        <taxon>Pleocyemata</taxon>
        <taxon>Brachyura</taxon>
        <taxon>Eubrachyura</taxon>
        <taxon>Portunoidea</taxon>
        <taxon>Portunidae</taxon>
        <taxon>Portuninae</taxon>
        <taxon>Portunus</taxon>
    </lineage>
</organism>
<accession>A0A5B7FVZ2</accession>
<protein>
    <submittedName>
        <fullName evidence="1">Uncharacterized protein</fullName>
    </submittedName>
</protein>
<reference evidence="1 2" key="1">
    <citation type="submission" date="2019-05" db="EMBL/GenBank/DDBJ databases">
        <title>Another draft genome of Portunus trituberculatus and its Hox gene families provides insights of decapod evolution.</title>
        <authorList>
            <person name="Jeong J.-H."/>
            <person name="Song I."/>
            <person name="Kim S."/>
            <person name="Choi T."/>
            <person name="Kim D."/>
            <person name="Ryu S."/>
            <person name="Kim W."/>
        </authorList>
    </citation>
    <scope>NUCLEOTIDE SEQUENCE [LARGE SCALE GENOMIC DNA]</scope>
    <source>
        <tissue evidence="1">Muscle</tissue>
    </source>
</reference>
<evidence type="ECO:0000313" key="1">
    <source>
        <dbReference type="EMBL" id="MPC49133.1"/>
    </source>
</evidence>
<name>A0A5B7FVZ2_PORTR</name>
<gene>
    <name evidence="1" type="ORF">E2C01_042927</name>
</gene>
<dbReference type="AlphaFoldDB" id="A0A5B7FVZ2"/>
<keyword evidence="2" id="KW-1185">Reference proteome</keyword>
<evidence type="ECO:0000313" key="2">
    <source>
        <dbReference type="Proteomes" id="UP000324222"/>
    </source>
</evidence>
<dbReference type="Proteomes" id="UP000324222">
    <property type="component" value="Unassembled WGS sequence"/>
</dbReference>
<dbReference type="EMBL" id="VSRR010008689">
    <property type="protein sequence ID" value="MPC49133.1"/>
    <property type="molecule type" value="Genomic_DNA"/>
</dbReference>